<proteinExistence type="predicted"/>
<protein>
    <recommendedName>
        <fullName evidence="4">Cell wall protein</fullName>
    </recommendedName>
</protein>
<dbReference type="GeneID" id="64971965"/>
<keyword evidence="1" id="KW-0732">Signal</keyword>
<feature type="signal peptide" evidence="1">
    <location>
        <begin position="1"/>
        <end position="19"/>
    </location>
</feature>
<dbReference type="RefSeq" id="XP_041554154.1">
    <property type="nucleotide sequence ID" value="XM_041701249.1"/>
</dbReference>
<sequence length="312" mass="32190">MHFLRYLPLVSFVTAIASGTPDASPDRDVDTTLSKLSEVTGPLLDGLTTSLAGVSIPGINPRETSTERKAIKRQAQDPQQGLSDALNSLLPVHLRLSVQYEHWLTGHNETNQGISSVLNNGVINQIFDLLRDGKNIFTPEWNDKFNDVADQLTPLANDLGLFLGYLIRVILTGSFSGTGTTDTGPTFTQPSFPNDTDSGFAWPGFTIPSGSGDTPATSTESPIFSATSTGYGFSGLGIDWSGLGGSGSGSGSGGFGSSSVGISVPTGTASGGYTPSLTTPTASVFTGAAASAHMDLPLVLGLAGVFGTVVLV</sequence>
<name>A0A7R7XII5_9EURO</name>
<dbReference type="Proteomes" id="UP000654913">
    <property type="component" value="Chromosome 3"/>
</dbReference>
<keyword evidence="3" id="KW-1185">Reference proteome</keyword>
<feature type="chain" id="PRO_5031461204" description="Cell wall protein" evidence="1">
    <location>
        <begin position="20"/>
        <end position="312"/>
    </location>
</feature>
<dbReference type="AlphaFoldDB" id="A0A7R7XII5"/>
<evidence type="ECO:0008006" key="4">
    <source>
        <dbReference type="Google" id="ProtNLM"/>
    </source>
</evidence>
<dbReference type="EMBL" id="AP024445">
    <property type="protein sequence ID" value="BCS21960.1"/>
    <property type="molecule type" value="Genomic_DNA"/>
</dbReference>
<accession>A0A7R7XII5</accession>
<evidence type="ECO:0000256" key="1">
    <source>
        <dbReference type="SAM" id="SignalP"/>
    </source>
</evidence>
<evidence type="ECO:0000313" key="3">
    <source>
        <dbReference type="Proteomes" id="UP000654913"/>
    </source>
</evidence>
<organism evidence="2 3">
    <name type="scientific">Aspergillus puulaauensis</name>
    <dbReference type="NCBI Taxonomy" id="1220207"/>
    <lineage>
        <taxon>Eukaryota</taxon>
        <taxon>Fungi</taxon>
        <taxon>Dikarya</taxon>
        <taxon>Ascomycota</taxon>
        <taxon>Pezizomycotina</taxon>
        <taxon>Eurotiomycetes</taxon>
        <taxon>Eurotiomycetidae</taxon>
        <taxon>Eurotiales</taxon>
        <taxon>Aspergillaceae</taxon>
        <taxon>Aspergillus</taxon>
    </lineage>
</organism>
<dbReference type="KEGG" id="apuu:APUU_30185S"/>
<reference evidence="2" key="1">
    <citation type="submission" date="2021-01" db="EMBL/GenBank/DDBJ databases">
        <authorList>
            <consortium name="Aspergillus puulaauensis MK2 genome sequencing consortium"/>
            <person name="Kazuki M."/>
            <person name="Futagami T."/>
        </authorList>
    </citation>
    <scope>NUCLEOTIDE SEQUENCE</scope>
    <source>
        <strain evidence="2">MK2</strain>
    </source>
</reference>
<dbReference type="OrthoDB" id="10423387at2759"/>
<reference evidence="2" key="2">
    <citation type="submission" date="2021-02" db="EMBL/GenBank/DDBJ databases">
        <title>Aspergillus puulaauensis MK2 genome sequence.</title>
        <authorList>
            <person name="Futagami T."/>
            <person name="Mori K."/>
            <person name="Kadooka C."/>
            <person name="Tanaka T."/>
        </authorList>
    </citation>
    <scope>NUCLEOTIDE SEQUENCE</scope>
    <source>
        <strain evidence="2">MK2</strain>
    </source>
</reference>
<evidence type="ECO:0000313" key="2">
    <source>
        <dbReference type="EMBL" id="BCS21960.1"/>
    </source>
</evidence>
<gene>
    <name evidence="2" type="ORF">APUU_30185S</name>
</gene>